<evidence type="ECO:0000313" key="2">
    <source>
        <dbReference type="Proteomes" id="UP000036867"/>
    </source>
</evidence>
<dbReference type="InterPro" id="IPR052922">
    <property type="entry name" value="Cytidylate_Kinase-2"/>
</dbReference>
<comment type="caution">
    <text evidence="1">The sequence shown here is derived from an EMBL/GenBank/DDBJ whole genome shotgun (WGS) entry which is preliminary data.</text>
</comment>
<keyword evidence="2" id="KW-1185">Reference proteome</keyword>
<dbReference type="GO" id="GO:0016301">
    <property type="term" value="F:kinase activity"/>
    <property type="evidence" value="ECO:0007669"/>
    <property type="project" value="UniProtKB-KW"/>
</dbReference>
<sequence length="179" mass="20881">MKYPTKHQRVLIIGSGGAGKSTLSRTLSRLWELPLIHLDAMYWKSGWQKSDKVDFIERLQLELEKPAWIIDGNFDSTLEIRAKYADLIIFLDFSNKLCTYRVLKRTIQYRGRTRPDMGEGCPEKVDAEFLRWIWRFPVDARPGIMNIMIQSNVNSIIFSSPSQLKKWLRNCKKGQSSLK</sequence>
<accession>A0A0M0L8D3</accession>
<organism evidence="1 2">
    <name type="scientific">Viridibacillus arvi</name>
    <dbReference type="NCBI Taxonomy" id="263475"/>
    <lineage>
        <taxon>Bacteria</taxon>
        <taxon>Bacillati</taxon>
        <taxon>Bacillota</taxon>
        <taxon>Bacilli</taxon>
        <taxon>Bacillales</taxon>
        <taxon>Caryophanaceae</taxon>
        <taxon>Viridibacillus</taxon>
    </lineage>
</organism>
<name>A0A0M0L8D3_9BACL</name>
<dbReference type="OrthoDB" id="1201990at2"/>
<reference evidence="2" key="1">
    <citation type="submission" date="2015-08" db="EMBL/GenBank/DDBJ databases">
        <title>Fjat-10028 dsm 16317.</title>
        <authorList>
            <person name="Liu B."/>
            <person name="Wang J."/>
            <person name="Zhu Y."/>
            <person name="Liu G."/>
            <person name="Chen Q."/>
            <person name="Chen Z."/>
            <person name="Lan J."/>
            <person name="Che J."/>
            <person name="Ge C."/>
            <person name="Shi H."/>
            <person name="Pan Z."/>
            <person name="Liu X."/>
        </authorList>
    </citation>
    <scope>NUCLEOTIDE SEQUENCE [LARGE SCALE GENOMIC DNA]</scope>
    <source>
        <strain evidence="2">DSM 16317</strain>
    </source>
</reference>
<dbReference type="RefSeq" id="WP_053419159.1">
    <property type="nucleotide sequence ID" value="NZ_JBCMNK010000012.1"/>
</dbReference>
<dbReference type="PATRIC" id="fig|263475.3.peg.218"/>
<dbReference type="STRING" id="263475.AMD00_22095"/>
<dbReference type="SUPFAM" id="SSF52540">
    <property type="entry name" value="P-loop containing nucleoside triphosphate hydrolases"/>
    <property type="match status" value="1"/>
</dbReference>
<evidence type="ECO:0000313" key="1">
    <source>
        <dbReference type="EMBL" id="KOO47356.1"/>
    </source>
</evidence>
<proteinExistence type="predicted"/>
<dbReference type="Gene3D" id="3.40.50.300">
    <property type="entry name" value="P-loop containing nucleotide triphosphate hydrolases"/>
    <property type="match status" value="1"/>
</dbReference>
<dbReference type="AlphaFoldDB" id="A0A0M0L8D3"/>
<keyword evidence="1" id="KW-0808">Transferase</keyword>
<dbReference type="PANTHER" id="PTHR37816:SF3">
    <property type="entry name" value="MODULATES DNA TOPOLOGY"/>
    <property type="match status" value="1"/>
</dbReference>
<dbReference type="InterPro" id="IPR027417">
    <property type="entry name" value="P-loop_NTPase"/>
</dbReference>
<dbReference type="Proteomes" id="UP000036867">
    <property type="component" value="Unassembled WGS sequence"/>
</dbReference>
<protein>
    <submittedName>
        <fullName evidence="1">Adenylate kinase</fullName>
    </submittedName>
</protein>
<gene>
    <name evidence="1" type="ORF">AMD00_22095</name>
</gene>
<dbReference type="PANTHER" id="PTHR37816">
    <property type="entry name" value="YALI0E33011P"/>
    <property type="match status" value="1"/>
</dbReference>
<keyword evidence="1" id="KW-0418">Kinase</keyword>
<dbReference type="GeneID" id="301138796"/>
<dbReference type="EMBL" id="LILB01000009">
    <property type="protein sequence ID" value="KOO47356.1"/>
    <property type="molecule type" value="Genomic_DNA"/>
</dbReference>